<proteinExistence type="predicted"/>
<evidence type="ECO:0000313" key="2">
    <source>
        <dbReference type="EMBL" id="OJT02027.1"/>
    </source>
</evidence>
<protein>
    <submittedName>
        <fullName evidence="2">Uncharacterized protein</fullName>
    </submittedName>
</protein>
<feature type="region of interest" description="Disordered" evidence="1">
    <location>
        <begin position="1"/>
        <end position="25"/>
    </location>
</feature>
<dbReference type="OrthoDB" id="2574879at2759"/>
<name>A0A1M2V3A2_TRAPU</name>
<evidence type="ECO:0000313" key="3">
    <source>
        <dbReference type="Proteomes" id="UP000184267"/>
    </source>
</evidence>
<accession>A0A1M2V3A2</accession>
<dbReference type="AlphaFoldDB" id="A0A1M2V3A2"/>
<organism evidence="2 3">
    <name type="scientific">Trametes pubescens</name>
    <name type="common">White-rot fungus</name>
    <dbReference type="NCBI Taxonomy" id="154538"/>
    <lineage>
        <taxon>Eukaryota</taxon>
        <taxon>Fungi</taxon>
        <taxon>Dikarya</taxon>
        <taxon>Basidiomycota</taxon>
        <taxon>Agaricomycotina</taxon>
        <taxon>Agaricomycetes</taxon>
        <taxon>Polyporales</taxon>
        <taxon>Polyporaceae</taxon>
        <taxon>Trametes</taxon>
    </lineage>
</organism>
<evidence type="ECO:0000256" key="1">
    <source>
        <dbReference type="SAM" id="MobiDB-lite"/>
    </source>
</evidence>
<reference evidence="2 3" key="1">
    <citation type="submission" date="2016-10" db="EMBL/GenBank/DDBJ databases">
        <title>Genome sequence of the basidiomycete white-rot fungus Trametes pubescens.</title>
        <authorList>
            <person name="Makela M.R."/>
            <person name="Granchi Z."/>
            <person name="Peng M."/>
            <person name="De Vries R.P."/>
            <person name="Grigoriev I."/>
            <person name="Riley R."/>
            <person name="Hilden K."/>
        </authorList>
    </citation>
    <scope>NUCLEOTIDE SEQUENCE [LARGE SCALE GENOMIC DNA]</scope>
    <source>
        <strain evidence="2 3">FBCC735</strain>
    </source>
</reference>
<sequence length="237" mass="25881">MPAADSPEPTTHPATEPEDSATPIAVHPLTAAQERKLVDYLEDRFLDVTRNSKKRSDPTSPLTTLQAYLEATHHLLSLVLQIPPVDPSAPLRTTLLLRLSGEVLHSILGYTPDTDTLPLLLEWLGDLDQAWLAVLRAQAWDPEECKGVDVALPEGARATPMSQTERTRLRSLLISGGDGLEEWLEGLDTRGEESVEVTLERLGLEQAFNELFGGTLAEMGSLGGSEVNDPRGMIRTC</sequence>
<gene>
    <name evidence="2" type="ORF">TRAPUB_7561</name>
</gene>
<dbReference type="EMBL" id="MNAD01001707">
    <property type="protein sequence ID" value="OJT02027.1"/>
    <property type="molecule type" value="Genomic_DNA"/>
</dbReference>
<comment type="caution">
    <text evidence="2">The sequence shown here is derived from an EMBL/GenBank/DDBJ whole genome shotgun (WGS) entry which is preliminary data.</text>
</comment>
<dbReference type="OMA" id="HASKQTQ"/>
<dbReference type="Proteomes" id="UP000184267">
    <property type="component" value="Unassembled WGS sequence"/>
</dbReference>
<keyword evidence="3" id="KW-1185">Reference proteome</keyword>